<proteinExistence type="predicted"/>
<evidence type="ECO:0000313" key="1">
    <source>
        <dbReference type="EMBL" id="CDW40599.1"/>
    </source>
</evidence>
<reference evidence="1" key="1">
    <citation type="submission" date="2014-05" db="EMBL/GenBank/DDBJ databases">
        <authorList>
            <person name="Chronopoulou M."/>
        </authorList>
    </citation>
    <scope>NUCLEOTIDE SEQUENCE</scope>
    <source>
        <tissue evidence="1">Whole organism</tissue>
    </source>
</reference>
<accession>A0A0K2UQQ9</accession>
<organism evidence="1">
    <name type="scientific">Lepeophtheirus salmonis</name>
    <name type="common">Salmon louse</name>
    <name type="synonym">Caligus salmonis</name>
    <dbReference type="NCBI Taxonomy" id="72036"/>
    <lineage>
        <taxon>Eukaryota</taxon>
        <taxon>Metazoa</taxon>
        <taxon>Ecdysozoa</taxon>
        <taxon>Arthropoda</taxon>
        <taxon>Crustacea</taxon>
        <taxon>Multicrustacea</taxon>
        <taxon>Hexanauplia</taxon>
        <taxon>Copepoda</taxon>
        <taxon>Siphonostomatoida</taxon>
        <taxon>Caligidae</taxon>
        <taxon>Lepeophtheirus</taxon>
    </lineage>
</organism>
<protein>
    <submittedName>
        <fullName evidence="1">Uncharacterized protein</fullName>
    </submittedName>
</protein>
<sequence>MNYLVYHPTSSYSLLATTKAALVKNQLRAEVLSSDKLLTVLVRFIQFKSSIT</sequence>
<dbReference type="EMBL" id="HACA01023238">
    <property type="protein sequence ID" value="CDW40599.1"/>
    <property type="molecule type" value="Transcribed_RNA"/>
</dbReference>
<name>A0A0K2UQQ9_LEPSM</name>
<dbReference type="AlphaFoldDB" id="A0A0K2UQQ9"/>